<dbReference type="PRINTS" id="PR00348">
    <property type="entry name" value="UBIQUITIN"/>
</dbReference>
<reference evidence="3 4" key="1">
    <citation type="submission" date="2020-02" db="EMBL/GenBank/DDBJ databases">
        <authorList>
            <person name="Ma Q."/>
            <person name="Huang Y."/>
            <person name="Song X."/>
            <person name="Pei D."/>
        </authorList>
    </citation>
    <scope>NUCLEOTIDE SEQUENCE [LARGE SCALE GENOMIC DNA]</scope>
    <source>
        <strain evidence="3">Sxm20200214</strain>
        <tissue evidence="3">Leaf</tissue>
    </source>
</reference>
<proteinExistence type="predicted"/>
<dbReference type="InterPro" id="IPR050158">
    <property type="entry name" value="Ubiquitin_ubiquitin-like"/>
</dbReference>
<keyword evidence="4" id="KW-1185">Reference proteome</keyword>
<gene>
    <name evidence="3" type="ORF">Bca52824_033273</name>
</gene>
<feature type="domain" description="Ubiquitin-like" evidence="2">
    <location>
        <begin position="52"/>
        <end position="127"/>
    </location>
</feature>
<dbReference type="AlphaFoldDB" id="A0A8X7V751"/>
<evidence type="ECO:0000259" key="2">
    <source>
        <dbReference type="PROSITE" id="PS50053"/>
    </source>
</evidence>
<accession>A0A8X7V751</accession>
<evidence type="ECO:0000313" key="4">
    <source>
        <dbReference type="Proteomes" id="UP000886595"/>
    </source>
</evidence>
<dbReference type="OrthoDB" id="428577at2759"/>
<protein>
    <recommendedName>
        <fullName evidence="2">Ubiquitin-like domain-containing protein</fullName>
    </recommendedName>
</protein>
<dbReference type="SMART" id="SM00213">
    <property type="entry name" value="UBQ"/>
    <property type="match status" value="1"/>
</dbReference>
<evidence type="ECO:0000256" key="1">
    <source>
        <dbReference type="ARBA" id="ARBA00022499"/>
    </source>
</evidence>
<dbReference type="PANTHER" id="PTHR10666">
    <property type="entry name" value="UBIQUITIN"/>
    <property type="match status" value="1"/>
</dbReference>
<dbReference type="GO" id="GO:0003729">
    <property type="term" value="F:mRNA binding"/>
    <property type="evidence" value="ECO:0007669"/>
    <property type="project" value="UniProtKB-ARBA"/>
</dbReference>
<comment type="caution">
    <text evidence="3">The sequence shown here is derived from an EMBL/GenBank/DDBJ whole genome shotgun (WGS) entry which is preliminary data.</text>
</comment>
<dbReference type="EMBL" id="JAAMPC010000007">
    <property type="protein sequence ID" value="KAG2304622.1"/>
    <property type="molecule type" value="Genomic_DNA"/>
</dbReference>
<dbReference type="Gene3D" id="3.10.20.90">
    <property type="entry name" value="Phosphatidylinositol 3-kinase Catalytic Subunit, Chain A, domain 1"/>
    <property type="match status" value="1"/>
</dbReference>
<dbReference type="InterPro" id="IPR029071">
    <property type="entry name" value="Ubiquitin-like_domsf"/>
</dbReference>
<evidence type="ECO:0000313" key="3">
    <source>
        <dbReference type="EMBL" id="KAG2304622.1"/>
    </source>
</evidence>
<dbReference type="InterPro" id="IPR019956">
    <property type="entry name" value="Ubiquitin_dom"/>
</dbReference>
<organism evidence="3 4">
    <name type="scientific">Brassica carinata</name>
    <name type="common">Ethiopian mustard</name>
    <name type="synonym">Abyssinian cabbage</name>
    <dbReference type="NCBI Taxonomy" id="52824"/>
    <lineage>
        <taxon>Eukaryota</taxon>
        <taxon>Viridiplantae</taxon>
        <taxon>Streptophyta</taxon>
        <taxon>Embryophyta</taxon>
        <taxon>Tracheophyta</taxon>
        <taxon>Spermatophyta</taxon>
        <taxon>Magnoliopsida</taxon>
        <taxon>eudicotyledons</taxon>
        <taxon>Gunneridae</taxon>
        <taxon>Pentapetalae</taxon>
        <taxon>rosids</taxon>
        <taxon>malvids</taxon>
        <taxon>Brassicales</taxon>
        <taxon>Brassicaceae</taxon>
        <taxon>Brassiceae</taxon>
        <taxon>Brassica</taxon>
    </lineage>
</organism>
<dbReference type="SUPFAM" id="SSF54236">
    <property type="entry name" value="Ubiquitin-like"/>
    <property type="match status" value="1"/>
</dbReference>
<name>A0A8X7V751_BRACI</name>
<dbReference type="Proteomes" id="UP000886595">
    <property type="component" value="Unassembled WGS sequence"/>
</dbReference>
<dbReference type="InterPro" id="IPR000626">
    <property type="entry name" value="Ubiquitin-like_dom"/>
</dbReference>
<sequence length="127" mass="13889">MKISIKTLKGKSINLEVEDSSEPINIKIHGEATRDVVLGLEPGQGQGQGALLRIFVSTLGGKTFILEVEASKTIENIMAQIHEKGGPPVKEQKLIFQGKELDKSRTLADYNMKTDSNICMMSRLCGC</sequence>
<dbReference type="Pfam" id="PF00240">
    <property type="entry name" value="ubiquitin"/>
    <property type="match status" value="1"/>
</dbReference>
<keyword evidence="1" id="KW-1017">Isopeptide bond</keyword>
<dbReference type="PROSITE" id="PS50053">
    <property type="entry name" value="UBIQUITIN_2"/>
    <property type="match status" value="1"/>
</dbReference>